<dbReference type="InterPro" id="IPR040462">
    <property type="entry name" value="EARLY_FLOWERING_4"/>
</dbReference>
<organism evidence="7 8">
    <name type="scientific">Zingiber officinale</name>
    <name type="common">Ginger</name>
    <name type="synonym">Amomum zingiber</name>
    <dbReference type="NCBI Taxonomy" id="94328"/>
    <lineage>
        <taxon>Eukaryota</taxon>
        <taxon>Viridiplantae</taxon>
        <taxon>Streptophyta</taxon>
        <taxon>Embryophyta</taxon>
        <taxon>Tracheophyta</taxon>
        <taxon>Spermatophyta</taxon>
        <taxon>Magnoliopsida</taxon>
        <taxon>Liliopsida</taxon>
        <taxon>Zingiberales</taxon>
        <taxon>Zingiberaceae</taxon>
        <taxon>Zingiber</taxon>
    </lineage>
</organism>
<dbReference type="PANTHER" id="PTHR33469:SF16">
    <property type="entry name" value="PROTEIN ELF4-LIKE 4"/>
    <property type="match status" value="1"/>
</dbReference>
<feature type="region of interest" description="Disordered" evidence="5">
    <location>
        <begin position="92"/>
        <end position="111"/>
    </location>
</feature>
<evidence type="ECO:0000313" key="7">
    <source>
        <dbReference type="EMBL" id="KAG6477250.1"/>
    </source>
</evidence>
<dbReference type="Pfam" id="PF07011">
    <property type="entry name" value="Elf4"/>
    <property type="match status" value="1"/>
</dbReference>
<reference evidence="7 8" key="1">
    <citation type="submission" date="2020-08" db="EMBL/GenBank/DDBJ databases">
        <title>Plant Genome Project.</title>
        <authorList>
            <person name="Zhang R.-G."/>
        </authorList>
    </citation>
    <scope>NUCLEOTIDE SEQUENCE [LARGE SCALE GENOMIC DNA]</scope>
    <source>
        <tissue evidence="7">Rhizome</tissue>
    </source>
</reference>
<evidence type="ECO:0000256" key="2">
    <source>
        <dbReference type="ARBA" id="ARBA00009514"/>
    </source>
</evidence>
<dbReference type="GO" id="GO:0048511">
    <property type="term" value="P:rhythmic process"/>
    <property type="evidence" value="ECO:0007669"/>
    <property type="project" value="UniProtKB-KW"/>
</dbReference>
<dbReference type="PANTHER" id="PTHR33469">
    <property type="entry name" value="PROTEIN ELF4-LIKE 4"/>
    <property type="match status" value="1"/>
</dbReference>
<feature type="compositionally biased region" description="Basic residues" evidence="5">
    <location>
        <begin position="102"/>
        <end position="111"/>
    </location>
</feature>
<proteinExistence type="inferred from homology"/>
<dbReference type="GO" id="GO:0009649">
    <property type="term" value="P:entrainment of circadian clock"/>
    <property type="evidence" value="ECO:0007669"/>
    <property type="project" value="TreeGrafter"/>
</dbReference>
<evidence type="ECO:0000313" key="8">
    <source>
        <dbReference type="Proteomes" id="UP000734854"/>
    </source>
</evidence>
<dbReference type="GO" id="GO:0042753">
    <property type="term" value="P:positive regulation of circadian rhythm"/>
    <property type="evidence" value="ECO:0007669"/>
    <property type="project" value="InterPro"/>
</dbReference>
<keyword evidence="4" id="KW-0539">Nucleus</keyword>
<evidence type="ECO:0000259" key="6">
    <source>
        <dbReference type="Pfam" id="PF07011"/>
    </source>
</evidence>
<comment type="subcellular location">
    <subcellularLocation>
        <location evidence="1">Nucleus</location>
    </subcellularLocation>
</comment>
<comment type="similarity">
    <text evidence="2">Belongs to the EARLY FLOWERING 4 family.</text>
</comment>
<dbReference type="InterPro" id="IPR009741">
    <property type="entry name" value="EARLY_FLOWERING_4_dom"/>
</dbReference>
<dbReference type="EMBL" id="JACMSC010000018">
    <property type="protein sequence ID" value="KAG6477250.1"/>
    <property type="molecule type" value="Genomic_DNA"/>
</dbReference>
<feature type="domain" description="Protein EARLY FLOWERING 4" evidence="6">
    <location>
        <begin position="15"/>
        <end position="96"/>
    </location>
</feature>
<accession>A0A8J5EYP9</accession>
<sequence length="213" mass="23724">MMEGDSFSRFGNGTQIDGKVFSTFQKSFLQVQSILDQNRLLINEINQNHESKIPDNLTRNVGLIRELNNNIRRVVDLYADLSLSFTRSMDAYSEGDSEGKAGHKRNRPPAHKNAKKFITWHPYAETMRVQLSLAPVNLIKSVLIIKAAPMSISLLASGCFSSMFGDVANKGRIPPQVDFQAGSWWSIDSDAPCLLVFADTDKAVSTHLISSYN</sequence>
<dbReference type="Proteomes" id="UP000734854">
    <property type="component" value="Unassembled WGS sequence"/>
</dbReference>
<protein>
    <recommendedName>
        <fullName evidence="6">Protein EARLY FLOWERING 4 domain-containing protein</fullName>
    </recommendedName>
</protein>
<evidence type="ECO:0000256" key="4">
    <source>
        <dbReference type="ARBA" id="ARBA00023242"/>
    </source>
</evidence>
<comment type="caution">
    <text evidence="7">The sequence shown here is derived from an EMBL/GenBank/DDBJ whole genome shotgun (WGS) entry which is preliminary data.</text>
</comment>
<evidence type="ECO:0000256" key="3">
    <source>
        <dbReference type="ARBA" id="ARBA00023108"/>
    </source>
</evidence>
<dbReference type="GO" id="GO:0005634">
    <property type="term" value="C:nucleus"/>
    <property type="evidence" value="ECO:0007669"/>
    <property type="project" value="UniProtKB-SubCell"/>
</dbReference>
<gene>
    <name evidence="7" type="ORF">ZIOFF_066502</name>
</gene>
<dbReference type="AlphaFoldDB" id="A0A8J5EYP9"/>
<keyword evidence="3" id="KW-0090">Biological rhythms</keyword>
<keyword evidence="8" id="KW-1185">Reference proteome</keyword>
<evidence type="ECO:0000256" key="5">
    <source>
        <dbReference type="SAM" id="MobiDB-lite"/>
    </source>
</evidence>
<name>A0A8J5EYP9_ZINOF</name>
<evidence type="ECO:0000256" key="1">
    <source>
        <dbReference type="ARBA" id="ARBA00004123"/>
    </source>
</evidence>